<evidence type="ECO:0000256" key="5">
    <source>
        <dbReference type="ARBA" id="ARBA00023136"/>
    </source>
</evidence>
<keyword evidence="8" id="KW-1185">Reference proteome</keyword>
<keyword evidence="5 6" id="KW-0472">Membrane</keyword>
<dbReference type="Proteomes" id="UP000434850">
    <property type="component" value="Unassembled WGS sequence"/>
</dbReference>
<dbReference type="PANTHER" id="PTHR30086">
    <property type="entry name" value="ARGININE EXPORTER PROTEIN ARGO"/>
    <property type="match status" value="1"/>
</dbReference>
<evidence type="ECO:0000256" key="3">
    <source>
        <dbReference type="ARBA" id="ARBA00022692"/>
    </source>
</evidence>
<dbReference type="InterPro" id="IPR001123">
    <property type="entry name" value="LeuE-type"/>
</dbReference>
<organism evidence="7 8">
    <name type="scientific">Mucilaginibacter aquatilis</name>
    <dbReference type="NCBI Taxonomy" id="1517760"/>
    <lineage>
        <taxon>Bacteria</taxon>
        <taxon>Pseudomonadati</taxon>
        <taxon>Bacteroidota</taxon>
        <taxon>Sphingobacteriia</taxon>
        <taxon>Sphingobacteriales</taxon>
        <taxon>Sphingobacteriaceae</taxon>
        <taxon>Mucilaginibacter</taxon>
    </lineage>
</organism>
<evidence type="ECO:0000256" key="1">
    <source>
        <dbReference type="ARBA" id="ARBA00004651"/>
    </source>
</evidence>
<dbReference type="GO" id="GO:0015171">
    <property type="term" value="F:amino acid transmembrane transporter activity"/>
    <property type="evidence" value="ECO:0007669"/>
    <property type="project" value="TreeGrafter"/>
</dbReference>
<evidence type="ECO:0000256" key="4">
    <source>
        <dbReference type="ARBA" id="ARBA00022989"/>
    </source>
</evidence>
<keyword evidence="3 6" id="KW-0812">Transmembrane</keyword>
<dbReference type="EMBL" id="WQLA01000005">
    <property type="protein sequence ID" value="MVN92083.1"/>
    <property type="molecule type" value="Genomic_DNA"/>
</dbReference>
<feature type="transmembrane region" description="Helical" evidence="6">
    <location>
        <begin position="77"/>
        <end position="93"/>
    </location>
</feature>
<dbReference type="OrthoDB" id="9784202at2"/>
<feature type="transmembrane region" description="Helical" evidence="6">
    <location>
        <begin position="113"/>
        <end position="135"/>
    </location>
</feature>
<reference evidence="7 8" key="1">
    <citation type="submission" date="2019-12" db="EMBL/GenBank/DDBJ databases">
        <title>Mucilaginibacter sp. HME9299 genome sequencing and assembly.</title>
        <authorList>
            <person name="Kang H."/>
            <person name="Kim H."/>
            <person name="Joh K."/>
        </authorList>
    </citation>
    <scope>NUCLEOTIDE SEQUENCE [LARGE SCALE GENOMIC DNA]</scope>
    <source>
        <strain evidence="7 8">HME9299</strain>
    </source>
</reference>
<comment type="subcellular location">
    <subcellularLocation>
        <location evidence="1">Cell membrane</location>
        <topology evidence="1">Multi-pass membrane protein</topology>
    </subcellularLocation>
</comment>
<name>A0A6I4IQQ0_9SPHI</name>
<keyword evidence="4 6" id="KW-1133">Transmembrane helix</keyword>
<proteinExistence type="predicted"/>
<comment type="caution">
    <text evidence="7">The sequence shown here is derived from an EMBL/GenBank/DDBJ whole genome shotgun (WGS) entry which is preliminary data.</text>
</comment>
<evidence type="ECO:0000313" key="8">
    <source>
        <dbReference type="Proteomes" id="UP000434850"/>
    </source>
</evidence>
<gene>
    <name evidence="7" type="ORF">GO816_13185</name>
</gene>
<accession>A0A6I4IQQ0</accession>
<evidence type="ECO:0000256" key="6">
    <source>
        <dbReference type="SAM" id="Phobius"/>
    </source>
</evidence>
<evidence type="ECO:0000256" key="2">
    <source>
        <dbReference type="ARBA" id="ARBA00022475"/>
    </source>
</evidence>
<feature type="transmembrane region" description="Helical" evidence="6">
    <location>
        <begin position="188"/>
        <end position="206"/>
    </location>
</feature>
<feature type="transmembrane region" description="Helical" evidence="6">
    <location>
        <begin position="147"/>
        <end position="168"/>
    </location>
</feature>
<dbReference type="PANTHER" id="PTHR30086:SF20">
    <property type="entry name" value="ARGININE EXPORTER PROTEIN ARGO-RELATED"/>
    <property type="match status" value="1"/>
</dbReference>
<dbReference type="GO" id="GO:0005886">
    <property type="term" value="C:plasma membrane"/>
    <property type="evidence" value="ECO:0007669"/>
    <property type="project" value="UniProtKB-SubCell"/>
</dbReference>
<dbReference type="RefSeq" id="WP_157542409.1">
    <property type="nucleotide sequence ID" value="NZ_WQLA01000005.1"/>
</dbReference>
<dbReference type="AlphaFoldDB" id="A0A6I4IQQ0"/>
<dbReference type="PIRSF" id="PIRSF006324">
    <property type="entry name" value="LeuE"/>
    <property type="match status" value="1"/>
</dbReference>
<protein>
    <submittedName>
        <fullName evidence="7">LysE family translocator</fullName>
    </submittedName>
</protein>
<dbReference type="Pfam" id="PF01810">
    <property type="entry name" value="LysE"/>
    <property type="match status" value="1"/>
</dbReference>
<feature type="transmembrane region" description="Helical" evidence="6">
    <location>
        <begin position="40"/>
        <end position="65"/>
    </location>
</feature>
<keyword evidence="2" id="KW-1003">Cell membrane</keyword>
<evidence type="ECO:0000313" key="7">
    <source>
        <dbReference type="EMBL" id="MVN92083.1"/>
    </source>
</evidence>
<sequence>MGIINFAAFLVTSLLFIMSPGLDTIFILNKSVTQGRKAGLLSTLGITTGVLVHTTFAALGLSLLLAQSAMAFNIVKYLGAAYLIYLGLVKVFSNDDLIAANELSLKEASSGKTYFSAVLTNTLNPKVAIFFLAFFPQFIEAAHLHSALPFIVLGSVYAVVGLFWYTILALFAGTFSYKIQSNPLVIKWVNKVSGGLFVLMGIKIALTKR</sequence>